<evidence type="ECO:0000256" key="1">
    <source>
        <dbReference type="SAM" id="MobiDB-lite"/>
    </source>
</evidence>
<comment type="caution">
    <text evidence="2">The sequence shown here is derived from an EMBL/GenBank/DDBJ whole genome shotgun (WGS) entry which is preliminary data.</text>
</comment>
<feature type="compositionally biased region" description="Low complexity" evidence="1">
    <location>
        <begin position="11"/>
        <end position="22"/>
    </location>
</feature>
<organism evidence="2 3">
    <name type="scientific">Myxococcus fulvus</name>
    <dbReference type="NCBI Taxonomy" id="33"/>
    <lineage>
        <taxon>Bacteria</taxon>
        <taxon>Pseudomonadati</taxon>
        <taxon>Myxococcota</taxon>
        <taxon>Myxococcia</taxon>
        <taxon>Myxococcales</taxon>
        <taxon>Cystobacterineae</taxon>
        <taxon>Myxococcaceae</taxon>
        <taxon>Myxococcus</taxon>
    </lineage>
</organism>
<dbReference type="EMBL" id="BJXR01000036">
    <property type="protein sequence ID" value="GEN10070.1"/>
    <property type="molecule type" value="Genomic_DNA"/>
</dbReference>
<feature type="region of interest" description="Disordered" evidence="1">
    <location>
        <begin position="1"/>
        <end position="40"/>
    </location>
</feature>
<evidence type="ECO:0000313" key="3">
    <source>
        <dbReference type="Proteomes" id="UP000321514"/>
    </source>
</evidence>
<reference evidence="2 3" key="1">
    <citation type="submission" date="2019-07" db="EMBL/GenBank/DDBJ databases">
        <title>Whole genome shotgun sequence of Myxococcus fulvus NBRC 100333.</title>
        <authorList>
            <person name="Hosoyama A."/>
            <person name="Uohara A."/>
            <person name="Ohji S."/>
            <person name="Ichikawa N."/>
        </authorList>
    </citation>
    <scope>NUCLEOTIDE SEQUENCE [LARGE SCALE GENOMIC DNA]</scope>
    <source>
        <strain evidence="2 3">NBRC 100333</strain>
    </source>
</reference>
<evidence type="ECO:0000313" key="2">
    <source>
        <dbReference type="EMBL" id="GEN10070.1"/>
    </source>
</evidence>
<dbReference type="Proteomes" id="UP000321514">
    <property type="component" value="Unassembled WGS sequence"/>
</dbReference>
<gene>
    <name evidence="2" type="ORF">MFU01_51070</name>
</gene>
<dbReference type="AlphaFoldDB" id="A0A511T7C2"/>
<accession>A0A511T7C2</accession>
<sequence length="70" mass="7424">MVRMASRARGSDSPSVSKPSTSRAGPTPAVKFSASQEDTDAGRLSLSSRVMFRAVRYTTHEGNHVALGMA</sequence>
<protein>
    <submittedName>
        <fullName evidence="2">Uncharacterized protein</fullName>
    </submittedName>
</protein>
<proteinExistence type="predicted"/>
<name>A0A511T7C2_MYXFU</name>